<organism evidence="3 4">
    <name type="scientific">Rhizobium grahamii</name>
    <dbReference type="NCBI Taxonomy" id="1120045"/>
    <lineage>
        <taxon>Bacteria</taxon>
        <taxon>Pseudomonadati</taxon>
        <taxon>Pseudomonadota</taxon>
        <taxon>Alphaproteobacteria</taxon>
        <taxon>Hyphomicrobiales</taxon>
        <taxon>Rhizobiaceae</taxon>
        <taxon>Rhizobium/Agrobacterium group</taxon>
        <taxon>Rhizobium</taxon>
    </lineage>
</organism>
<evidence type="ECO:0000256" key="1">
    <source>
        <dbReference type="SAM" id="SignalP"/>
    </source>
</evidence>
<accession>A0A5Q0C9V5</accession>
<dbReference type="Gene3D" id="3.40.190.10">
    <property type="entry name" value="Periplasmic binding protein-like II"/>
    <property type="match status" value="2"/>
</dbReference>
<dbReference type="PANTHER" id="PTHR38834:SF3">
    <property type="entry name" value="SOLUTE-BINDING PROTEIN FAMILY 3_N-TERMINAL DOMAIN-CONTAINING PROTEIN"/>
    <property type="match status" value="1"/>
</dbReference>
<dbReference type="EMBL" id="CP043498">
    <property type="protein sequence ID" value="QFY60780.1"/>
    <property type="molecule type" value="Genomic_DNA"/>
</dbReference>
<evidence type="ECO:0000313" key="4">
    <source>
        <dbReference type="Proteomes" id="UP000326881"/>
    </source>
</evidence>
<dbReference type="RefSeq" id="WP_153270985.1">
    <property type="nucleotide sequence ID" value="NZ_CP043498.1"/>
</dbReference>
<feature type="domain" description="Solute-binding protein family 3/N-terminal" evidence="2">
    <location>
        <begin position="23"/>
        <end position="238"/>
    </location>
</feature>
<feature type="chain" id="PRO_5025044174" evidence="1">
    <location>
        <begin position="22"/>
        <end position="240"/>
    </location>
</feature>
<protein>
    <submittedName>
        <fullName evidence="3">Transporter substrate-binding domain-containing protein</fullName>
    </submittedName>
</protein>
<evidence type="ECO:0000313" key="3">
    <source>
        <dbReference type="EMBL" id="QFY60780.1"/>
    </source>
</evidence>
<reference evidence="3 4" key="1">
    <citation type="submission" date="2019-08" db="EMBL/GenBank/DDBJ databases">
        <title>Prosopis cineraria nodule microbiome.</title>
        <authorList>
            <person name="Ali R."/>
            <person name="Chaluvadi S.R."/>
            <person name="Wang X."/>
        </authorList>
    </citation>
    <scope>NUCLEOTIDE SEQUENCE [LARGE SCALE GENOMIC DNA]</scope>
    <source>
        <strain evidence="3 4">BG7</strain>
    </source>
</reference>
<dbReference type="PANTHER" id="PTHR38834">
    <property type="entry name" value="PERIPLASMIC SUBSTRATE BINDING PROTEIN FAMILY 3"/>
    <property type="match status" value="1"/>
</dbReference>
<dbReference type="SMART" id="SM00062">
    <property type="entry name" value="PBPb"/>
    <property type="match status" value="1"/>
</dbReference>
<sequence>MFKRLMLLALLCLPSFVAAQAATVTLLTEEYSPFSYREGKVLKGASIEQVDKIMTAVGVDYSIEMVPWTRAYSQAQTTPMSCVFTTAHSPQRDQIFKWIEPLLVDRNILVAKVGSSVSATDLDDAKKYTVGTHRGDYTETLLKEKGFTRIDLASDFNGTLRKLLNGRVDLMPISEPYFEKIKAEQPLRRVALLASQAMGIACEKSFPEDLRAKMQDALSKLIADGTQKEIFARYGLHTAE</sequence>
<gene>
    <name evidence="3" type="ORF">FZ934_10330</name>
</gene>
<dbReference type="SUPFAM" id="SSF53850">
    <property type="entry name" value="Periplasmic binding protein-like II"/>
    <property type="match status" value="1"/>
</dbReference>
<dbReference type="Pfam" id="PF00497">
    <property type="entry name" value="SBP_bac_3"/>
    <property type="match status" value="1"/>
</dbReference>
<dbReference type="InterPro" id="IPR001638">
    <property type="entry name" value="Solute-binding_3/MltF_N"/>
</dbReference>
<proteinExistence type="predicted"/>
<dbReference type="KEGG" id="rgr:FZ934_10330"/>
<dbReference type="Proteomes" id="UP000326881">
    <property type="component" value="Chromosome"/>
</dbReference>
<name>A0A5Q0C9V5_9HYPH</name>
<keyword evidence="4" id="KW-1185">Reference proteome</keyword>
<feature type="signal peptide" evidence="1">
    <location>
        <begin position="1"/>
        <end position="21"/>
    </location>
</feature>
<dbReference type="OrthoDB" id="8587856at2"/>
<dbReference type="AlphaFoldDB" id="A0A5Q0C9V5"/>
<evidence type="ECO:0000259" key="2">
    <source>
        <dbReference type="SMART" id="SM00062"/>
    </source>
</evidence>
<keyword evidence="1" id="KW-0732">Signal</keyword>